<evidence type="ECO:0008006" key="3">
    <source>
        <dbReference type="Google" id="ProtNLM"/>
    </source>
</evidence>
<name>A0ABY8U8T6_TETOB</name>
<dbReference type="InterPro" id="IPR043804">
    <property type="entry name" value="DUF5871"/>
</dbReference>
<dbReference type="EMBL" id="CP126216">
    <property type="protein sequence ID" value="WIA17774.1"/>
    <property type="molecule type" value="Genomic_DNA"/>
</dbReference>
<dbReference type="Proteomes" id="UP001244341">
    <property type="component" value="Chromosome 9b"/>
</dbReference>
<sequence length="274" mass="31101">MEELRQLNASLKATGIVPVVDLVLNHRVRADIKEWMAWLQHEMGFQGFRFDFVRGKFCTVTYGPRKQSLKLQTPAVYMPFGLSSFRDEATGLVTDSVEVSLRGWDDPSNSSMQQLYNVLQQIDEAVLQSAEQQSQELFGKPMGRGILQEFQRQLLKRRDEKFPPLWKSKAGVNMQGQLPRVYDVQDKTQAQELGYITKGTTAKLLVTMPSMYLISKSYGLSCRLVQVLVTHRPMQDEGCQLRDDDDDCNSHDDSTTTTTTAAIMVEEDDGDSDF</sequence>
<reference evidence="1 2" key="1">
    <citation type="submission" date="2023-05" db="EMBL/GenBank/DDBJ databases">
        <title>A 100% complete, gapless, phased diploid assembly of the Scenedesmus obliquus UTEX 3031 genome.</title>
        <authorList>
            <person name="Biondi T.C."/>
            <person name="Hanschen E.R."/>
            <person name="Kwon T."/>
            <person name="Eng W."/>
            <person name="Kruse C.P.S."/>
            <person name="Koehler S.I."/>
            <person name="Kunde Y."/>
            <person name="Gleasner C.D."/>
            <person name="You Mak K.T."/>
            <person name="Polle J."/>
            <person name="Hovde B.T."/>
            <person name="Starkenburg S.R."/>
        </authorList>
    </citation>
    <scope>NUCLEOTIDE SEQUENCE [LARGE SCALE GENOMIC DNA]</scope>
    <source>
        <strain evidence="1 2">DOE0152z</strain>
    </source>
</reference>
<gene>
    <name evidence="1" type="ORF">OEZ85_009287</name>
</gene>
<dbReference type="Gene3D" id="3.20.20.80">
    <property type="entry name" value="Glycosidases"/>
    <property type="match status" value="1"/>
</dbReference>
<evidence type="ECO:0000313" key="1">
    <source>
        <dbReference type="EMBL" id="WIA17774.1"/>
    </source>
</evidence>
<dbReference type="InterPro" id="IPR017853">
    <property type="entry name" value="GH"/>
</dbReference>
<organism evidence="1 2">
    <name type="scientific">Tetradesmus obliquus</name>
    <name type="common">Green alga</name>
    <name type="synonym">Acutodesmus obliquus</name>
    <dbReference type="NCBI Taxonomy" id="3088"/>
    <lineage>
        <taxon>Eukaryota</taxon>
        <taxon>Viridiplantae</taxon>
        <taxon>Chlorophyta</taxon>
        <taxon>core chlorophytes</taxon>
        <taxon>Chlorophyceae</taxon>
        <taxon>CS clade</taxon>
        <taxon>Sphaeropleales</taxon>
        <taxon>Scenedesmaceae</taxon>
        <taxon>Tetradesmus</taxon>
    </lineage>
</organism>
<protein>
    <recommendedName>
        <fullName evidence="3">Glycosyl hydrolase family 13 catalytic domain-containing protein</fullName>
    </recommendedName>
</protein>
<evidence type="ECO:0000313" key="2">
    <source>
        <dbReference type="Proteomes" id="UP001244341"/>
    </source>
</evidence>
<accession>A0ABY8U8T6</accession>
<keyword evidence="2" id="KW-1185">Reference proteome</keyword>
<dbReference type="Pfam" id="PF19196">
    <property type="entry name" value="DUF5871"/>
    <property type="match status" value="1"/>
</dbReference>
<proteinExistence type="predicted"/>
<dbReference type="SUPFAM" id="SSF51445">
    <property type="entry name" value="(Trans)glycosidases"/>
    <property type="match status" value="1"/>
</dbReference>